<sequence length="241" mass="28174">AYQHKYQSFLKTRQWWQDRCSIVYPTEKEVQQQQYIQVLQHELRVFEVNKTSLQEALLEASQQGDVTDDTYTKTPPPPASVDDSKVKSSIQEWKNITEEIEKLKANITMLTEEKSELEEKNENSTEENEKLKAKVVDSETYIATLTEEKTLTNEENEKLKVEVSDKDMLIAKLMKKEKSQLKEELQSLKDTTTAEDNEKQLKEREPVKDIGIQFDYIVPSMGFPTKQLNSMSFMSYKHYNT</sequence>
<reference evidence="2" key="1">
    <citation type="submission" date="2017-05" db="UniProtKB">
        <authorList>
            <consortium name="EnsemblMetazoa"/>
        </authorList>
    </citation>
    <scope>IDENTIFICATION</scope>
</reference>
<feature type="region of interest" description="Disordered" evidence="1">
    <location>
        <begin position="60"/>
        <end position="86"/>
    </location>
</feature>
<organism evidence="2">
    <name type="scientific">Amphimedon queenslandica</name>
    <name type="common">Sponge</name>
    <dbReference type="NCBI Taxonomy" id="400682"/>
    <lineage>
        <taxon>Eukaryota</taxon>
        <taxon>Metazoa</taxon>
        <taxon>Porifera</taxon>
        <taxon>Demospongiae</taxon>
        <taxon>Heteroscleromorpha</taxon>
        <taxon>Haplosclerida</taxon>
        <taxon>Niphatidae</taxon>
        <taxon>Amphimedon</taxon>
    </lineage>
</organism>
<feature type="region of interest" description="Disordered" evidence="1">
    <location>
        <begin position="183"/>
        <end position="204"/>
    </location>
</feature>
<dbReference type="EnsemblMetazoa" id="Aqu2.1.08930_001">
    <property type="protein sequence ID" value="Aqu2.1.08930_001"/>
    <property type="gene ID" value="Aqu2.1.08930"/>
</dbReference>
<proteinExistence type="predicted"/>
<name>A0A1X7T372_AMPQE</name>
<accession>A0A1X7T372</accession>
<protein>
    <submittedName>
        <fullName evidence="2">Uncharacterized protein</fullName>
    </submittedName>
</protein>
<dbReference type="InParanoid" id="A0A1X7T372"/>
<evidence type="ECO:0000313" key="2">
    <source>
        <dbReference type="EnsemblMetazoa" id="Aqu2.1.08930_001"/>
    </source>
</evidence>
<evidence type="ECO:0000256" key="1">
    <source>
        <dbReference type="SAM" id="MobiDB-lite"/>
    </source>
</evidence>
<dbReference type="AlphaFoldDB" id="A0A1X7T372"/>